<keyword evidence="2" id="KW-1185">Reference proteome</keyword>
<accession>A0A2H3DPU7</accession>
<name>A0A2H3DPU7_ARMGA</name>
<dbReference type="AlphaFoldDB" id="A0A2H3DPU7"/>
<protein>
    <submittedName>
        <fullName evidence="1">Uncharacterized protein</fullName>
    </submittedName>
</protein>
<organism evidence="1 2">
    <name type="scientific">Armillaria gallica</name>
    <name type="common">Bulbous honey fungus</name>
    <name type="synonym">Armillaria bulbosa</name>
    <dbReference type="NCBI Taxonomy" id="47427"/>
    <lineage>
        <taxon>Eukaryota</taxon>
        <taxon>Fungi</taxon>
        <taxon>Dikarya</taxon>
        <taxon>Basidiomycota</taxon>
        <taxon>Agaricomycotina</taxon>
        <taxon>Agaricomycetes</taxon>
        <taxon>Agaricomycetidae</taxon>
        <taxon>Agaricales</taxon>
        <taxon>Marasmiineae</taxon>
        <taxon>Physalacriaceae</taxon>
        <taxon>Armillaria</taxon>
    </lineage>
</organism>
<proteinExistence type="predicted"/>
<evidence type="ECO:0000313" key="2">
    <source>
        <dbReference type="Proteomes" id="UP000217790"/>
    </source>
</evidence>
<evidence type="ECO:0000313" key="1">
    <source>
        <dbReference type="EMBL" id="PBK95904.1"/>
    </source>
</evidence>
<dbReference type="EMBL" id="KZ293651">
    <property type="protein sequence ID" value="PBK95904.1"/>
    <property type="molecule type" value="Genomic_DNA"/>
</dbReference>
<gene>
    <name evidence="1" type="ORF">ARMGADRAFT_752778</name>
</gene>
<dbReference type="InParanoid" id="A0A2H3DPU7"/>
<dbReference type="Proteomes" id="UP000217790">
    <property type="component" value="Unassembled WGS sequence"/>
</dbReference>
<reference evidence="2" key="1">
    <citation type="journal article" date="2017" name="Nat. Ecol. Evol.">
        <title>Genome expansion and lineage-specific genetic innovations in the forest pathogenic fungi Armillaria.</title>
        <authorList>
            <person name="Sipos G."/>
            <person name="Prasanna A.N."/>
            <person name="Walter M.C."/>
            <person name="O'Connor E."/>
            <person name="Balint B."/>
            <person name="Krizsan K."/>
            <person name="Kiss B."/>
            <person name="Hess J."/>
            <person name="Varga T."/>
            <person name="Slot J."/>
            <person name="Riley R."/>
            <person name="Boka B."/>
            <person name="Rigling D."/>
            <person name="Barry K."/>
            <person name="Lee J."/>
            <person name="Mihaltcheva S."/>
            <person name="LaButti K."/>
            <person name="Lipzen A."/>
            <person name="Waldron R."/>
            <person name="Moloney N.M."/>
            <person name="Sperisen C."/>
            <person name="Kredics L."/>
            <person name="Vagvoelgyi C."/>
            <person name="Patrignani A."/>
            <person name="Fitzpatrick D."/>
            <person name="Nagy I."/>
            <person name="Doyle S."/>
            <person name="Anderson J.B."/>
            <person name="Grigoriev I.V."/>
            <person name="Gueldener U."/>
            <person name="Muensterkoetter M."/>
            <person name="Nagy L.G."/>
        </authorList>
    </citation>
    <scope>NUCLEOTIDE SEQUENCE [LARGE SCALE GENOMIC DNA]</scope>
    <source>
        <strain evidence="2">Ar21-2</strain>
    </source>
</reference>
<sequence length="81" mass="9061">MRSRAELMRSIKLRILLVYHDGPSLASLPFWDLPLLLGTCLCSSGPVCVTLDTPMHPEPVSISNQPQCCKRSRMMKACFLV</sequence>